<name>D5UDG8_CELFN</name>
<dbReference type="CDD" id="cd00082">
    <property type="entry name" value="HisKA"/>
    <property type="match status" value="1"/>
</dbReference>
<feature type="coiled-coil region" evidence="14">
    <location>
        <begin position="143"/>
        <end position="170"/>
    </location>
</feature>
<evidence type="ECO:0000256" key="11">
    <source>
        <dbReference type="ARBA" id="ARBA00022989"/>
    </source>
</evidence>
<protein>
    <recommendedName>
        <fullName evidence="4">histidine kinase</fullName>
        <ecNumber evidence="4">2.7.13.3</ecNumber>
    </recommendedName>
</protein>
<keyword evidence="10" id="KW-0067">ATP-binding</keyword>
<evidence type="ECO:0000256" key="10">
    <source>
        <dbReference type="ARBA" id="ARBA00022840"/>
    </source>
</evidence>
<organism evidence="17 18">
    <name type="scientific">Cellulomonas flavigena (strain ATCC 482 / DSM 20109 / BCRC 11376 / JCM 18109 / NBRC 3775 / NCIMB 8073 / NRS 134)</name>
    <dbReference type="NCBI Taxonomy" id="446466"/>
    <lineage>
        <taxon>Bacteria</taxon>
        <taxon>Bacillati</taxon>
        <taxon>Actinomycetota</taxon>
        <taxon>Actinomycetes</taxon>
        <taxon>Micrococcales</taxon>
        <taxon>Cellulomonadaceae</taxon>
        <taxon>Cellulomonas</taxon>
    </lineage>
</organism>
<dbReference type="Pfam" id="PF02518">
    <property type="entry name" value="HATPase_c"/>
    <property type="match status" value="1"/>
</dbReference>
<evidence type="ECO:0000256" key="6">
    <source>
        <dbReference type="ARBA" id="ARBA00022679"/>
    </source>
</evidence>
<dbReference type="SUPFAM" id="SSF47384">
    <property type="entry name" value="Homodimeric domain of signal transducing histidine kinase"/>
    <property type="match status" value="1"/>
</dbReference>
<evidence type="ECO:0000256" key="12">
    <source>
        <dbReference type="ARBA" id="ARBA00023012"/>
    </source>
</evidence>
<dbReference type="InterPro" id="IPR038318">
    <property type="entry name" value="KdpD_sf"/>
</dbReference>
<dbReference type="InterPro" id="IPR052023">
    <property type="entry name" value="Histidine_kinase_KdpD"/>
</dbReference>
<evidence type="ECO:0000256" key="14">
    <source>
        <dbReference type="SAM" id="Coils"/>
    </source>
</evidence>
<dbReference type="EMBL" id="CP001964">
    <property type="protein sequence ID" value="ADG76424.1"/>
    <property type="molecule type" value="Genomic_DNA"/>
</dbReference>
<dbReference type="Pfam" id="PF00512">
    <property type="entry name" value="HisKA"/>
    <property type="match status" value="1"/>
</dbReference>
<dbReference type="GO" id="GO:0005524">
    <property type="term" value="F:ATP binding"/>
    <property type="evidence" value="ECO:0007669"/>
    <property type="project" value="UniProtKB-KW"/>
</dbReference>
<dbReference type="InterPro" id="IPR003661">
    <property type="entry name" value="HisK_dim/P_dom"/>
</dbReference>
<evidence type="ECO:0000256" key="8">
    <source>
        <dbReference type="ARBA" id="ARBA00022741"/>
    </source>
</evidence>
<dbReference type="Proteomes" id="UP000000849">
    <property type="component" value="Chromosome"/>
</dbReference>
<dbReference type="SMART" id="SM00388">
    <property type="entry name" value="HisKA"/>
    <property type="match status" value="1"/>
</dbReference>
<evidence type="ECO:0000256" key="3">
    <source>
        <dbReference type="ARBA" id="ARBA00004236"/>
    </source>
</evidence>
<feature type="transmembrane region" description="Helical" evidence="15">
    <location>
        <begin position="47"/>
        <end position="65"/>
    </location>
</feature>
<dbReference type="Gene3D" id="1.10.287.130">
    <property type="match status" value="1"/>
</dbReference>
<dbReference type="PANTHER" id="PTHR45569:SF1">
    <property type="entry name" value="SENSOR PROTEIN KDPD"/>
    <property type="match status" value="1"/>
</dbReference>
<evidence type="ECO:0000256" key="15">
    <source>
        <dbReference type="SAM" id="Phobius"/>
    </source>
</evidence>
<dbReference type="CDD" id="cd00075">
    <property type="entry name" value="HATPase"/>
    <property type="match status" value="1"/>
</dbReference>
<keyword evidence="7 15" id="KW-0812">Transmembrane</keyword>
<keyword evidence="9 17" id="KW-0418">Kinase</keyword>
<gene>
    <name evidence="17" type="ordered locus">Cfla_3552</name>
</gene>
<dbReference type="InterPro" id="IPR003594">
    <property type="entry name" value="HATPase_dom"/>
</dbReference>
<keyword evidence="14" id="KW-0175">Coiled coil</keyword>
<feature type="transmembrane region" description="Helical" evidence="15">
    <location>
        <begin position="77"/>
        <end position="106"/>
    </location>
</feature>
<dbReference type="Gene3D" id="1.20.120.620">
    <property type="entry name" value="Backbone structure of the membrane domain of e. Coli histidine kinase receptor kdpd"/>
    <property type="match status" value="1"/>
</dbReference>
<evidence type="ECO:0000313" key="17">
    <source>
        <dbReference type="EMBL" id="ADG76424.1"/>
    </source>
</evidence>
<evidence type="ECO:0000256" key="2">
    <source>
        <dbReference type="ARBA" id="ARBA00004141"/>
    </source>
</evidence>
<dbReference type="InterPro" id="IPR004358">
    <property type="entry name" value="Sig_transdc_His_kin-like_C"/>
</dbReference>
<dbReference type="STRING" id="446466.Cfla_3552"/>
<keyword evidence="6" id="KW-0808">Transferase</keyword>
<accession>D5UDG8</accession>
<keyword evidence="8" id="KW-0547">Nucleotide-binding</keyword>
<feature type="domain" description="Histidine kinase" evidence="16">
    <location>
        <begin position="180"/>
        <end position="401"/>
    </location>
</feature>
<dbReference type="SUPFAM" id="SSF55874">
    <property type="entry name" value="ATPase domain of HSP90 chaperone/DNA topoisomerase II/histidine kinase"/>
    <property type="match status" value="1"/>
</dbReference>
<dbReference type="PRINTS" id="PR00344">
    <property type="entry name" value="BCTRLSENSOR"/>
</dbReference>
<evidence type="ECO:0000256" key="9">
    <source>
        <dbReference type="ARBA" id="ARBA00022777"/>
    </source>
</evidence>
<evidence type="ECO:0000313" key="18">
    <source>
        <dbReference type="Proteomes" id="UP000000849"/>
    </source>
</evidence>
<evidence type="ECO:0000256" key="1">
    <source>
        <dbReference type="ARBA" id="ARBA00000085"/>
    </source>
</evidence>
<dbReference type="InterPro" id="IPR036890">
    <property type="entry name" value="HATPase_C_sf"/>
</dbReference>
<keyword evidence="18" id="KW-1185">Reference proteome</keyword>
<keyword evidence="5" id="KW-0597">Phosphoprotein</keyword>
<evidence type="ECO:0000256" key="5">
    <source>
        <dbReference type="ARBA" id="ARBA00022553"/>
    </source>
</evidence>
<dbReference type="GO" id="GO:0005886">
    <property type="term" value="C:plasma membrane"/>
    <property type="evidence" value="ECO:0007669"/>
    <property type="project" value="UniProtKB-SubCell"/>
</dbReference>
<keyword evidence="11 15" id="KW-1133">Transmembrane helix</keyword>
<evidence type="ECO:0000259" key="16">
    <source>
        <dbReference type="PROSITE" id="PS50109"/>
    </source>
</evidence>
<feature type="transmembrane region" description="Helical" evidence="15">
    <location>
        <begin position="126"/>
        <end position="147"/>
    </location>
</feature>
<evidence type="ECO:0000256" key="13">
    <source>
        <dbReference type="ARBA" id="ARBA00023136"/>
    </source>
</evidence>
<comment type="subcellular location">
    <subcellularLocation>
        <location evidence="3">Cell membrane</location>
    </subcellularLocation>
    <subcellularLocation>
        <location evidence="2">Membrane</location>
        <topology evidence="2">Multi-pass membrane protein</topology>
    </subcellularLocation>
</comment>
<dbReference type="GO" id="GO:0000155">
    <property type="term" value="F:phosphorelay sensor kinase activity"/>
    <property type="evidence" value="ECO:0007669"/>
    <property type="project" value="InterPro"/>
</dbReference>
<dbReference type="AlphaFoldDB" id="D5UDG8"/>
<evidence type="ECO:0000256" key="4">
    <source>
        <dbReference type="ARBA" id="ARBA00012438"/>
    </source>
</evidence>
<dbReference type="InterPro" id="IPR005467">
    <property type="entry name" value="His_kinase_dom"/>
</dbReference>
<dbReference type="EC" id="2.7.13.3" evidence="4"/>
<reference evidence="17 18" key="1">
    <citation type="journal article" date="2010" name="Stand. Genomic Sci.">
        <title>Complete genome sequence of Cellulomonas flavigena type strain (134).</title>
        <authorList>
            <person name="Abt B."/>
            <person name="Foster B."/>
            <person name="Lapidus A."/>
            <person name="Clum A."/>
            <person name="Sun H."/>
            <person name="Pukall R."/>
            <person name="Lucas S."/>
            <person name="Glavina Del Rio T."/>
            <person name="Nolan M."/>
            <person name="Tice H."/>
            <person name="Cheng J.F."/>
            <person name="Pitluck S."/>
            <person name="Liolios K."/>
            <person name="Ivanova N."/>
            <person name="Mavromatis K."/>
            <person name="Ovchinnikova G."/>
            <person name="Pati A."/>
            <person name="Goodwin L."/>
            <person name="Chen A."/>
            <person name="Palaniappan K."/>
            <person name="Land M."/>
            <person name="Hauser L."/>
            <person name="Chang Y.J."/>
            <person name="Jeffries C.D."/>
            <person name="Rohde M."/>
            <person name="Goker M."/>
            <person name="Woyke T."/>
            <person name="Bristow J."/>
            <person name="Eisen J.A."/>
            <person name="Markowitz V."/>
            <person name="Hugenholtz P."/>
            <person name="Kyrpides N.C."/>
            <person name="Klenk H.P."/>
        </authorList>
    </citation>
    <scope>NUCLEOTIDE SEQUENCE [LARGE SCALE GENOMIC DNA]</scope>
    <source>
        <strain evidence="18">ATCC 482 / DSM 20109 / BCRC 11376 / JCM 18109 / NBRC 3775 / NCIMB 8073 / NRS 134</strain>
    </source>
</reference>
<dbReference type="eggNOG" id="COG2205">
    <property type="taxonomic scope" value="Bacteria"/>
</dbReference>
<dbReference type="InterPro" id="IPR025201">
    <property type="entry name" value="KdpD_TM"/>
</dbReference>
<dbReference type="SMART" id="SM00387">
    <property type="entry name" value="HATPase_c"/>
    <property type="match status" value="1"/>
</dbReference>
<dbReference type="KEGG" id="cfl:Cfla_3552"/>
<comment type="catalytic activity">
    <reaction evidence="1">
        <text>ATP + protein L-histidine = ADP + protein N-phospho-L-histidine.</text>
        <dbReference type="EC" id="2.7.13.3"/>
    </reaction>
</comment>
<dbReference type="PROSITE" id="PS50109">
    <property type="entry name" value="HIS_KIN"/>
    <property type="match status" value="1"/>
</dbReference>
<proteinExistence type="predicted"/>
<dbReference type="Pfam" id="PF13493">
    <property type="entry name" value="DUF4118"/>
    <property type="match status" value="1"/>
</dbReference>
<dbReference type="Gene3D" id="3.30.565.10">
    <property type="entry name" value="Histidine kinase-like ATPase, C-terminal domain"/>
    <property type="match status" value="1"/>
</dbReference>
<keyword evidence="13 15" id="KW-0472">Membrane</keyword>
<dbReference type="InterPro" id="IPR036097">
    <property type="entry name" value="HisK_dim/P_sf"/>
</dbReference>
<dbReference type="PANTHER" id="PTHR45569">
    <property type="entry name" value="SENSOR PROTEIN KDPD"/>
    <property type="match status" value="1"/>
</dbReference>
<evidence type="ECO:0000256" key="7">
    <source>
        <dbReference type="ARBA" id="ARBA00022692"/>
    </source>
</evidence>
<keyword evidence="12" id="KW-0902">Two-component regulatory system</keyword>
<sequence>MPRCSAVAPGAGRSEECASLVGVPSWSVPRAVARSIVRGDVTRARRVTGFCLAVAGLPLVTVLLLTASEQLALGSVLLVYLLGVVVVSAVGGLLPGLVSAAVSFALANWFFTPPFHTLTVDGRDALVELVVFAGVALVVAATVEIAARDRLRYQRDLDEHEARARELAGEDRARAALRASVGHDLRTPLASTKAAVSSLRQSDVAWPEPVRAQLLATIEDSTDRLTRVVANLLDMTRLRSDAVTARLTPVALDEVVSRAVLTEHRASVAVLVADDLPLVLVDPGLLERVVENLVENAVRFTPAGERVELHAASVPAPDDAPEDAASWVELRVVDRGPGIAPERWAQVFTAFQRLDDRDSGSHVGLGLAIAQGFTEAMGAEITPSRTPGGGLTMTLRLPAAGR</sequence>
<dbReference type="HOGENOM" id="CLU_000445_89_5_11"/>